<dbReference type="AlphaFoldDB" id="A0A815K068"/>
<evidence type="ECO:0000313" key="4">
    <source>
        <dbReference type="Proteomes" id="UP000663832"/>
    </source>
</evidence>
<dbReference type="EMBL" id="CAJNOM010000351">
    <property type="protein sequence ID" value="CAF1383402.1"/>
    <property type="molecule type" value="Genomic_DNA"/>
</dbReference>
<keyword evidence="4" id="KW-1185">Reference proteome</keyword>
<proteinExistence type="predicted"/>
<dbReference type="EMBL" id="CAJNOI010000473">
    <property type="protein sequence ID" value="CAF1287998.1"/>
    <property type="molecule type" value="Genomic_DNA"/>
</dbReference>
<accession>A0A815K068</accession>
<organism evidence="3 4">
    <name type="scientific">Adineta steineri</name>
    <dbReference type="NCBI Taxonomy" id="433720"/>
    <lineage>
        <taxon>Eukaryota</taxon>
        <taxon>Metazoa</taxon>
        <taxon>Spiralia</taxon>
        <taxon>Gnathifera</taxon>
        <taxon>Rotifera</taxon>
        <taxon>Eurotatoria</taxon>
        <taxon>Bdelloidea</taxon>
        <taxon>Adinetida</taxon>
        <taxon>Adinetidae</taxon>
        <taxon>Adineta</taxon>
    </lineage>
</organism>
<keyword evidence="1" id="KW-0472">Membrane</keyword>
<keyword evidence="1" id="KW-1133">Transmembrane helix</keyword>
<keyword evidence="1" id="KW-0812">Transmembrane</keyword>
<gene>
    <name evidence="2" type="ORF">BJG266_LOCUS31582</name>
    <name evidence="3" type="ORF">QVE165_LOCUS35794</name>
</gene>
<dbReference type="Proteomes" id="UP000663832">
    <property type="component" value="Unassembled WGS sequence"/>
</dbReference>
<evidence type="ECO:0000313" key="3">
    <source>
        <dbReference type="EMBL" id="CAF1383402.1"/>
    </source>
</evidence>
<sequence length="155" mass="18030">MAYSVSNVDNKIDNIRENIQRGVNDIEDYAQQHAERDPEDEYEQALLDMTNDLEQSVHAALEDIRQLILSRRPAQTDPNYLEKKQQYSEYVQHATTGLNRLKASIRSLFTKLVGVVKRVVQWVRDHREGIYTFISNAFRVIIPLLGAFVPYIPHF</sequence>
<comment type="caution">
    <text evidence="3">The sequence shown here is derived from an EMBL/GenBank/DDBJ whole genome shotgun (WGS) entry which is preliminary data.</text>
</comment>
<name>A0A815K068_9BILA</name>
<feature type="transmembrane region" description="Helical" evidence="1">
    <location>
        <begin position="130"/>
        <end position="152"/>
    </location>
</feature>
<evidence type="ECO:0000256" key="1">
    <source>
        <dbReference type="SAM" id="Phobius"/>
    </source>
</evidence>
<evidence type="ECO:0000313" key="2">
    <source>
        <dbReference type="EMBL" id="CAF1287998.1"/>
    </source>
</evidence>
<dbReference type="Proteomes" id="UP000663877">
    <property type="component" value="Unassembled WGS sequence"/>
</dbReference>
<reference evidence="3" key="1">
    <citation type="submission" date="2021-02" db="EMBL/GenBank/DDBJ databases">
        <authorList>
            <person name="Nowell W R."/>
        </authorList>
    </citation>
    <scope>NUCLEOTIDE SEQUENCE</scope>
</reference>
<protein>
    <submittedName>
        <fullName evidence="3">Uncharacterized protein</fullName>
    </submittedName>
</protein>